<proteinExistence type="predicted"/>
<dbReference type="OrthoDB" id="9950586at2"/>
<sequence length="207" mass="21709">MNDNPNTSWPASVNDAQDDFPEHFNWGALALQRPRSVPATATGPADASSGRSGVVPDRQTSVQTVPPATEPDLRPGTGLASVPDEPSTAAAGAIDPAPEAPTVPNDAGPLRDAAAAERSIAIDRAPLPLAPLRRPPLPLPKDGILRLGFSDVGEPSEPGEHLSLYGPVDITRSDLAVWRAYPEAVFTVIQPSPYANASIFRLGTFEV</sequence>
<dbReference type="Proteomes" id="UP000319949">
    <property type="component" value="Unassembled WGS sequence"/>
</dbReference>
<organism evidence="2 3">
    <name type="scientific">Bradyrhizobium stylosanthis</name>
    <dbReference type="NCBI Taxonomy" id="1803665"/>
    <lineage>
        <taxon>Bacteria</taxon>
        <taxon>Pseudomonadati</taxon>
        <taxon>Pseudomonadota</taxon>
        <taxon>Alphaproteobacteria</taxon>
        <taxon>Hyphomicrobiales</taxon>
        <taxon>Nitrobacteraceae</taxon>
        <taxon>Bradyrhizobium</taxon>
    </lineage>
</organism>
<gene>
    <name evidence="2" type="ORF">FBZ96_104150</name>
</gene>
<feature type="compositionally biased region" description="Low complexity" evidence="1">
    <location>
        <begin position="86"/>
        <end position="97"/>
    </location>
</feature>
<evidence type="ECO:0000313" key="3">
    <source>
        <dbReference type="Proteomes" id="UP000319949"/>
    </source>
</evidence>
<dbReference type="AlphaFoldDB" id="A0A560DPZ2"/>
<name>A0A560DPZ2_9BRAD</name>
<evidence type="ECO:0000256" key="1">
    <source>
        <dbReference type="SAM" id="MobiDB-lite"/>
    </source>
</evidence>
<evidence type="ECO:0000313" key="2">
    <source>
        <dbReference type="EMBL" id="TWA99178.1"/>
    </source>
</evidence>
<protein>
    <submittedName>
        <fullName evidence="2">Uncharacterized protein</fullName>
    </submittedName>
</protein>
<comment type="caution">
    <text evidence="2">The sequence shown here is derived from an EMBL/GenBank/DDBJ whole genome shotgun (WGS) entry which is preliminary data.</text>
</comment>
<dbReference type="EMBL" id="VITK01000004">
    <property type="protein sequence ID" value="TWA99178.1"/>
    <property type="molecule type" value="Genomic_DNA"/>
</dbReference>
<keyword evidence="3" id="KW-1185">Reference proteome</keyword>
<feature type="compositionally biased region" description="Polar residues" evidence="1">
    <location>
        <begin position="1"/>
        <end position="15"/>
    </location>
</feature>
<feature type="region of interest" description="Disordered" evidence="1">
    <location>
        <begin position="1"/>
        <end position="112"/>
    </location>
</feature>
<dbReference type="RefSeq" id="WP_145662795.1">
    <property type="nucleotide sequence ID" value="NZ_VITK01000004.1"/>
</dbReference>
<reference evidence="2 3" key="1">
    <citation type="submission" date="2019-06" db="EMBL/GenBank/DDBJ databases">
        <title>Genomic Encyclopedia of Type Strains, Phase IV (KMG-V): Genome sequencing to study the core and pangenomes of soil and plant-associated prokaryotes.</title>
        <authorList>
            <person name="Whitman W."/>
        </authorList>
    </citation>
    <scope>NUCLEOTIDE SEQUENCE [LARGE SCALE GENOMIC DNA]</scope>
    <source>
        <strain evidence="2 3">BR 510</strain>
    </source>
</reference>
<accession>A0A560DPZ2</accession>